<dbReference type="InterPro" id="IPR017439">
    <property type="entry name" value="Amidohydrolase"/>
</dbReference>
<organism evidence="4 5">
    <name type="scientific">Ornithinimicrobium tianjinense</name>
    <dbReference type="NCBI Taxonomy" id="1195761"/>
    <lineage>
        <taxon>Bacteria</taxon>
        <taxon>Bacillati</taxon>
        <taxon>Actinomycetota</taxon>
        <taxon>Actinomycetes</taxon>
        <taxon>Micrococcales</taxon>
        <taxon>Ornithinimicrobiaceae</taxon>
        <taxon>Ornithinimicrobium</taxon>
    </lineage>
</organism>
<dbReference type="Gene3D" id="3.40.630.10">
    <property type="entry name" value="Zn peptidases"/>
    <property type="match status" value="1"/>
</dbReference>
<comment type="cofactor">
    <cofactor evidence="2">
        <name>Mn(2+)</name>
        <dbReference type="ChEBI" id="CHEBI:29035"/>
    </cofactor>
    <text evidence="2">The Mn(2+) ion enhances activity.</text>
</comment>
<dbReference type="GO" id="GO:0046872">
    <property type="term" value="F:metal ion binding"/>
    <property type="evidence" value="ECO:0007669"/>
    <property type="project" value="UniProtKB-KW"/>
</dbReference>
<feature type="binding site" evidence="2">
    <location>
        <position position="186"/>
    </location>
    <ligand>
        <name>Mn(2+)</name>
        <dbReference type="ChEBI" id="CHEBI:29035"/>
        <label>2</label>
    </ligand>
</feature>
<dbReference type="Pfam" id="PF01546">
    <property type="entry name" value="Peptidase_M20"/>
    <property type="match status" value="1"/>
</dbReference>
<feature type="binding site" evidence="2">
    <location>
        <position position="125"/>
    </location>
    <ligand>
        <name>Mn(2+)</name>
        <dbReference type="ChEBI" id="CHEBI:29035"/>
        <label>2</label>
    </ligand>
</feature>
<dbReference type="SUPFAM" id="SSF53187">
    <property type="entry name" value="Zn-dependent exopeptidases"/>
    <property type="match status" value="1"/>
</dbReference>
<dbReference type="GO" id="GO:0050118">
    <property type="term" value="F:N-acetyldiaminopimelate deacetylase activity"/>
    <property type="evidence" value="ECO:0007669"/>
    <property type="project" value="UniProtKB-ARBA"/>
</dbReference>
<keyword evidence="5" id="KW-1185">Reference proteome</keyword>
<evidence type="ECO:0000313" key="5">
    <source>
        <dbReference type="Proteomes" id="UP000605670"/>
    </source>
</evidence>
<sequence length="427" mass="45428">MTSPTSTAATARVLSGLDDIRPWLEDLYRHLHAHPELSMAEHQTAARVVEEVRGMQGGGDLEIVTGVGGTGVCVVVPNGDGPTVLVRADMDGLPVVEDTGLDYASTTFVTNRQGECVPVMHACGHDTHVATLLGATRLLLEQRDAWSGTLLVVFQPAEEQYNGAEAMVHDGLVDRVPRPDVALGQHVLPGPAGSVQVAPGPIMASCDDFRITLHGKGGHGSAPHTAIDPVVMAASLVMRLQTVVARQVSPRATAVVTVGRIAAGTKTNIIPAHAVIEGTVRTYDDEVARHCLEVIERTARAEAAAWGAPDPQIETFDHLPVTDNDPATTDRVRAALTAELGADQVRVFEPEMGSEDFSELPNAWGVPYSYWGFGAFDPEAWARSEAAGTQAHDFPDNHSPHFAPVLQPMLDTGVRAMVAATMAWVGR</sequence>
<feature type="binding site" evidence="2">
    <location>
        <position position="159"/>
    </location>
    <ligand>
        <name>Mn(2+)</name>
        <dbReference type="ChEBI" id="CHEBI:29035"/>
        <label>2</label>
    </ligand>
</feature>
<dbReference type="GO" id="GO:0019877">
    <property type="term" value="P:diaminopimelate biosynthetic process"/>
    <property type="evidence" value="ECO:0007669"/>
    <property type="project" value="UniProtKB-ARBA"/>
</dbReference>
<keyword evidence="1" id="KW-0378">Hydrolase</keyword>
<dbReference type="Gene3D" id="3.30.70.360">
    <property type="match status" value="1"/>
</dbReference>
<dbReference type="PANTHER" id="PTHR11014:SF63">
    <property type="entry name" value="METALLOPEPTIDASE, PUTATIVE (AFU_ORTHOLOGUE AFUA_6G09600)-RELATED"/>
    <property type="match status" value="1"/>
</dbReference>
<proteinExistence type="predicted"/>
<gene>
    <name evidence="4" type="ORF">GCM10011366_11920</name>
</gene>
<evidence type="ECO:0000259" key="3">
    <source>
        <dbReference type="Pfam" id="PF07687"/>
    </source>
</evidence>
<dbReference type="Proteomes" id="UP000605670">
    <property type="component" value="Unassembled WGS sequence"/>
</dbReference>
<evidence type="ECO:0000256" key="2">
    <source>
        <dbReference type="PIRSR" id="PIRSR005962-1"/>
    </source>
</evidence>
<evidence type="ECO:0000256" key="1">
    <source>
        <dbReference type="ARBA" id="ARBA00022801"/>
    </source>
</evidence>
<name>A0A917BK17_9MICO</name>
<keyword evidence="2" id="KW-0464">Manganese</keyword>
<dbReference type="SUPFAM" id="SSF55031">
    <property type="entry name" value="Bacterial exopeptidase dimerisation domain"/>
    <property type="match status" value="1"/>
</dbReference>
<evidence type="ECO:0000313" key="4">
    <source>
        <dbReference type="EMBL" id="GGF45784.1"/>
    </source>
</evidence>
<dbReference type="PANTHER" id="PTHR11014">
    <property type="entry name" value="PEPTIDASE M20 FAMILY MEMBER"/>
    <property type="match status" value="1"/>
</dbReference>
<dbReference type="PIRSF" id="PIRSF005962">
    <property type="entry name" value="Pept_M20D_amidohydro"/>
    <property type="match status" value="1"/>
</dbReference>
<protein>
    <submittedName>
        <fullName evidence="4">Peptidase</fullName>
    </submittedName>
</protein>
<dbReference type="Pfam" id="PF07687">
    <property type="entry name" value="M20_dimer"/>
    <property type="match status" value="1"/>
</dbReference>
<dbReference type="EMBL" id="BMEM01000001">
    <property type="protein sequence ID" value="GGF45784.1"/>
    <property type="molecule type" value="Genomic_DNA"/>
</dbReference>
<comment type="caution">
    <text evidence="4">The sequence shown here is derived from an EMBL/GenBank/DDBJ whole genome shotgun (WGS) entry which is preliminary data.</text>
</comment>
<keyword evidence="2" id="KW-0479">Metal-binding</keyword>
<dbReference type="FunFam" id="3.30.70.360:FF:000001">
    <property type="entry name" value="N-acetyldiaminopimelate deacetylase"/>
    <property type="match status" value="1"/>
</dbReference>
<accession>A0A917BK17</accession>
<dbReference type="RefSeq" id="WP_188428702.1">
    <property type="nucleotide sequence ID" value="NZ_BAABKH010000005.1"/>
</dbReference>
<dbReference type="NCBIfam" id="TIGR01891">
    <property type="entry name" value="amidohydrolases"/>
    <property type="match status" value="1"/>
</dbReference>
<feature type="domain" description="Peptidase M20 dimerisation" evidence="3">
    <location>
        <begin position="209"/>
        <end position="305"/>
    </location>
</feature>
<feature type="binding site" evidence="2">
    <location>
        <position position="123"/>
    </location>
    <ligand>
        <name>Mn(2+)</name>
        <dbReference type="ChEBI" id="CHEBI:29035"/>
        <label>2</label>
    </ligand>
</feature>
<dbReference type="AlphaFoldDB" id="A0A917BK17"/>
<dbReference type="InterPro" id="IPR002933">
    <property type="entry name" value="Peptidase_M20"/>
</dbReference>
<dbReference type="InterPro" id="IPR011650">
    <property type="entry name" value="Peptidase_M20_dimer"/>
</dbReference>
<reference evidence="4" key="2">
    <citation type="submission" date="2020-09" db="EMBL/GenBank/DDBJ databases">
        <authorList>
            <person name="Sun Q."/>
            <person name="Zhou Y."/>
        </authorList>
    </citation>
    <scope>NUCLEOTIDE SEQUENCE</scope>
    <source>
        <strain evidence="4">CGMCC 1.12160</strain>
    </source>
</reference>
<dbReference type="InterPro" id="IPR036264">
    <property type="entry name" value="Bact_exopeptidase_dim_dom"/>
</dbReference>
<reference evidence="4" key="1">
    <citation type="journal article" date="2014" name="Int. J. Syst. Evol. Microbiol.">
        <title>Complete genome sequence of Corynebacterium casei LMG S-19264T (=DSM 44701T), isolated from a smear-ripened cheese.</title>
        <authorList>
            <consortium name="US DOE Joint Genome Institute (JGI-PGF)"/>
            <person name="Walter F."/>
            <person name="Albersmeier A."/>
            <person name="Kalinowski J."/>
            <person name="Ruckert C."/>
        </authorList>
    </citation>
    <scope>NUCLEOTIDE SEQUENCE</scope>
    <source>
        <strain evidence="4">CGMCC 1.12160</strain>
    </source>
</reference>